<dbReference type="Proteomes" id="UP000287447">
    <property type="component" value="Unassembled WGS sequence"/>
</dbReference>
<dbReference type="PANTHER" id="PTHR30606:SF9">
    <property type="entry name" value="LIPID A BIOSYNTHESIS LAUROYLTRANSFERASE"/>
    <property type="match status" value="1"/>
</dbReference>
<comment type="caution">
    <text evidence="8">The sequence shown here is derived from an EMBL/GenBank/DDBJ whole genome shotgun (WGS) entry which is preliminary data.</text>
</comment>
<dbReference type="OrthoDB" id="9801955at2"/>
<dbReference type="AlphaFoldDB" id="A0A3S2WSK4"/>
<keyword evidence="3" id="KW-0997">Cell inner membrane</keyword>
<organism evidence="8 9">
    <name type="scientific">Hwanghaeella grinnelliae</name>
    <dbReference type="NCBI Taxonomy" id="2500179"/>
    <lineage>
        <taxon>Bacteria</taxon>
        <taxon>Pseudomonadati</taxon>
        <taxon>Pseudomonadota</taxon>
        <taxon>Alphaproteobacteria</taxon>
        <taxon>Rhodospirillales</taxon>
        <taxon>Rhodospirillaceae</taxon>
        <taxon>Hwanghaeella</taxon>
    </lineage>
</organism>
<keyword evidence="4 8" id="KW-0808">Transferase</keyword>
<dbReference type="GO" id="GO:0016746">
    <property type="term" value="F:acyltransferase activity"/>
    <property type="evidence" value="ECO:0007669"/>
    <property type="project" value="UniProtKB-KW"/>
</dbReference>
<keyword evidence="6 8" id="KW-0012">Acyltransferase</keyword>
<gene>
    <name evidence="8" type="ORF">EOI86_16835</name>
</gene>
<evidence type="ECO:0000256" key="2">
    <source>
        <dbReference type="ARBA" id="ARBA00022475"/>
    </source>
</evidence>
<sequence length="301" mass="34407">MAERGAAQRLTRRVFLYPVQGLFIGLLFLICRYMPINWASALGAWIFSFVGPRLRADKVARRNLKRCYPNMTQEELDRTVSAVWENLGRGAGEWGQVDLIPTKGPNSRVEIVGEEIMNKVIADGGPFIAVSAHMGNWEIGSLVPAQRGAPMVNVYRTASIPIVDFLFRKIRGRFSREMIPKGRANARRIIAALKEGHPLGLLVDQKLNEGLPIPFFGRDAMTPSAPAELALRFNCPLIPVRIERLPNVRFRLTIYPPMEFPETGNRKEDVRILLTRINAMIEGWIRERPEQWFWVHRRWPD</sequence>
<evidence type="ECO:0000256" key="4">
    <source>
        <dbReference type="ARBA" id="ARBA00022679"/>
    </source>
</evidence>
<dbReference type="PANTHER" id="PTHR30606">
    <property type="entry name" value="LIPID A BIOSYNTHESIS LAUROYL ACYLTRANSFERASE"/>
    <property type="match status" value="1"/>
</dbReference>
<dbReference type="GO" id="GO:0005886">
    <property type="term" value="C:plasma membrane"/>
    <property type="evidence" value="ECO:0007669"/>
    <property type="project" value="UniProtKB-SubCell"/>
</dbReference>
<feature type="transmembrane region" description="Helical" evidence="7">
    <location>
        <begin position="14"/>
        <end position="30"/>
    </location>
</feature>
<proteinExistence type="predicted"/>
<dbReference type="EMBL" id="SADE01000002">
    <property type="protein sequence ID" value="RVU36829.1"/>
    <property type="molecule type" value="Genomic_DNA"/>
</dbReference>
<keyword evidence="9" id="KW-1185">Reference proteome</keyword>
<evidence type="ECO:0000256" key="7">
    <source>
        <dbReference type="SAM" id="Phobius"/>
    </source>
</evidence>
<keyword evidence="2" id="KW-1003">Cell membrane</keyword>
<evidence type="ECO:0000313" key="8">
    <source>
        <dbReference type="EMBL" id="RVU36829.1"/>
    </source>
</evidence>
<comment type="subcellular location">
    <subcellularLocation>
        <location evidence="1">Cell inner membrane</location>
    </subcellularLocation>
</comment>
<name>A0A3S2WSK4_9PROT</name>
<evidence type="ECO:0000313" key="9">
    <source>
        <dbReference type="Proteomes" id="UP000287447"/>
    </source>
</evidence>
<keyword evidence="5 7" id="KW-0472">Membrane</keyword>
<dbReference type="CDD" id="cd07984">
    <property type="entry name" value="LPLAT_LABLAT-like"/>
    <property type="match status" value="1"/>
</dbReference>
<evidence type="ECO:0000256" key="5">
    <source>
        <dbReference type="ARBA" id="ARBA00023136"/>
    </source>
</evidence>
<protein>
    <submittedName>
        <fullName evidence="8">Lauroyl acyltransferase</fullName>
    </submittedName>
</protein>
<keyword evidence="7" id="KW-1133">Transmembrane helix</keyword>
<evidence type="ECO:0000256" key="6">
    <source>
        <dbReference type="ARBA" id="ARBA00023315"/>
    </source>
</evidence>
<accession>A0A3S2WSK4</accession>
<feature type="transmembrane region" description="Helical" evidence="7">
    <location>
        <begin position="36"/>
        <end position="56"/>
    </location>
</feature>
<keyword evidence="7" id="KW-0812">Transmembrane</keyword>
<evidence type="ECO:0000256" key="3">
    <source>
        <dbReference type="ARBA" id="ARBA00022519"/>
    </source>
</evidence>
<reference evidence="9" key="1">
    <citation type="submission" date="2019-01" db="EMBL/GenBank/DDBJ databases">
        <title>Gri0909 isolated from a small marine red alga.</title>
        <authorList>
            <person name="Kim J."/>
            <person name="Jeong S.E."/>
            <person name="Jeon C.O."/>
        </authorList>
    </citation>
    <scope>NUCLEOTIDE SEQUENCE [LARGE SCALE GENOMIC DNA]</scope>
    <source>
        <strain evidence="9">Gri0909</strain>
    </source>
</reference>
<evidence type="ECO:0000256" key="1">
    <source>
        <dbReference type="ARBA" id="ARBA00004533"/>
    </source>
</evidence>
<dbReference type="Pfam" id="PF03279">
    <property type="entry name" value="Lip_A_acyltrans"/>
    <property type="match status" value="1"/>
</dbReference>
<dbReference type="GO" id="GO:0009247">
    <property type="term" value="P:glycolipid biosynthetic process"/>
    <property type="evidence" value="ECO:0007669"/>
    <property type="project" value="UniProtKB-ARBA"/>
</dbReference>
<dbReference type="RefSeq" id="WP_127766305.1">
    <property type="nucleotide sequence ID" value="NZ_SADE01000002.1"/>
</dbReference>
<dbReference type="InterPro" id="IPR004960">
    <property type="entry name" value="LipA_acyltrans"/>
</dbReference>